<evidence type="ECO:0000259" key="1">
    <source>
        <dbReference type="Pfam" id="PF04230"/>
    </source>
</evidence>
<organism evidence="2 3">
    <name type="scientific">Olivibacter ginsenosidimutans</name>
    <dbReference type="NCBI Taxonomy" id="1176537"/>
    <lineage>
        <taxon>Bacteria</taxon>
        <taxon>Pseudomonadati</taxon>
        <taxon>Bacteroidota</taxon>
        <taxon>Sphingobacteriia</taxon>
        <taxon>Sphingobacteriales</taxon>
        <taxon>Sphingobacteriaceae</taxon>
        <taxon>Olivibacter</taxon>
    </lineage>
</organism>
<gene>
    <name evidence="2" type="ORF">GCM10023231_11850</name>
</gene>
<proteinExistence type="predicted"/>
<dbReference type="EMBL" id="BAABIQ010000005">
    <property type="protein sequence ID" value="GAA4785570.1"/>
    <property type="molecule type" value="Genomic_DNA"/>
</dbReference>
<dbReference type="InterPro" id="IPR007345">
    <property type="entry name" value="Polysacch_pyruvyl_Trfase"/>
</dbReference>
<keyword evidence="3" id="KW-1185">Reference proteome</keyword>
<sequence length="285" mass="32561">MKKVIKTYYADLPNMGDLLNELLIRDLYGQDLERHKPATSELSCIGSGMDCFMKKNKVYPWWYSTALKIRANWVNYPNNVWCTGFIFSESKECPDNSFIRDMNFCSVRGELTKARVEKIVGKKLNIPTGDGGIITPYLFDKPIEKKYQVGVVAHMHEQNHPTFKRVMDYHKGSIFINLRDDPYEVIRQIAACEVIISSSLHGLIVADSFNVPSQWIVVTDALKGDGFKFADYYSAFGLKPNPIHMPDDSVPVPTVNQVIDQFKITPEAMAEKQKQIYDAFPFKNI</sequence>
<dbReference type="GO" id="GO:0016740">
    <property type="term" value="F:transferase activity"/>
    <property type="evidence" value="ECO:0007669"/>
    <property type="project" value="UniProtKB-KW"/>
</dbReference>
<evidence type="ECO:0000313" key="3">
    <source>
        <dbReference type="Proteomes" id="UP001501411"/>
    </source>
</evidence>
<dbReference type="RefSeq" id="WP_345230802.1">
    <property type="nucleotide sequence ID" value="NZ_BAABIQ010000005.1"/>
</dbReference>
<evidence type="ECO:0000313" key="2">
    <source>
        <dbReference type="EMBL" id="GAA4785570.1"/>
    </source>
</evidence>
<reference evidence="3" key="1">
    <citation type="journal article" date="2019" name="Int. J. Syst. Evol. Microbiol.">
        <title>The Global Catalogue of Microorganisms (GCM) 10K type strain sequencing project: providing services to taxonomists for standard genome sequencing and annotation.</title>
        <authorList>
            <consortium name="The Broad Institute Genomics Platform"/>
            <consortium name="The Broad Institute Genome Sequencing Center for Infectious Disease"/>
            <person name="Wu L."/>
            <person name="Ma J."/>
        </authorList>
    </citation>
    <scope>NUCLEOTIDE SEQUENCE [LARGE SCALE GENOMIC DNA]</scope>
    <source>
        <strain evidence="3">JCM 18200</strain>
    </source>
</reference>
<keyword evidence="2" id="KW-0808">Transferase</keyword>
<comment type="caution">
    <text evidence="2">The sequence shown here is derived from an EMBL/GenBank/DDBJ whole genome shotgun (WGS) entry which is preliminary data.</text>
</comment>
<feature type="domain" description="Polysaccharide pyruvyl transferase" evidence="1">
    <location>
        <begin position="138"/>
        <end position="213"/>
    </location>
</feature>
<dbReference type="Pfam" id="PF04230">
    <property type="entry name" value="PS_pyruv_trans"/>
    <property type="match status" value="1"/>
</dbReference>
<dbReference type="Proteomes" id="UP001501411">
    <property type="component" value="Unassembled WGS sequence"/>
</dbReference>
<name>A0ABP9ASV5_9SPHI</name>
<protein>
    <submittedName>
        <fullName evidence="2">Polysaccharide pyruvyl transferase family protein</fullName>
    </submittedName>
</protein>
<accession>A0ABP9ASV5</accession>